<feature type="transmembrane region" description="Helical" evidence="7">
    <location>
        <begin position="438"/>
        <end position="456"/>
    </location>
</feature>
<sequence length="686" mass="73868">MYFGASAMAKPSFFSSDLVQVLLCPRLHELQFAVKALLAGGLALYLAFGLELEQPQWALMTVFVVSQPYSGMVLAKGMFRLIGTCAGALVSIGMVALYGQASLPFLLLMALWLAFCTAGASLLHNHASYGFVLAGYTAAIVALPASADPATVFDQAVARCSEIGLGILCAALVNVLLWPRRLERQLANQGKAAWEAGLQAAAAELRGADERGELLAALGRIAAADAQRDHAWFEGALGRARSQALRVLGLDLLGLLRAARKVARERRLLDPASAHALQPWLEELEALLREGRQAEFEACRQRLRLALDAAHGQLHLCLVCLERLLGEARAAGRSVEALVYGAPTRQAPGAIAWHRDIERGVLFGLRSALAFLCVAAFWLASAWPSGLGAVSITGVVLSLFASRDNPAQAGLNFLRGILLSIPLAGFVALFYLPGVDGFPLLCLGLGVPLFFAALCVNRTSLAGIASPFCIFFVKNVAPSNSMSYDLAHFLNNALSTVLGVAFAVLVFNLVSLRPGERHYRRMLQATLGDLARLTLRSPAQAEAWFGGRTADRLIRLAQRYDRLPEGRRQPWSDGLMGLDFGDELLYLRQCLEEVPASLAQARDRYLRRLRLALLGDGPRAEREHALDPPTARLLKALAASPLAGSERGELAGAALVQLQATWRQWCRSHAPAGTALRTDPLPGAGR</sequence>
<feature type="transmembrane region" description="Helical" evidence="7">
    <location>
        <begin position="361"/>
        <end position="379"/>
    </location>
</feature>
<feature type="transmembrane region" description="Helical" evidence="7">
    <location>
        <begin position="81"/>
        <end position="99"/>
    </location>
</feature>
<evidence type="ECO:0000256" key="3">
    <source>
        <dbReference type="ARBA" id="ARBA00022475"/>
    </source>
</evidence>
<feature type="transmembrane region" description="Helical" evidence="7">
    <location>
        <begin position="156"/>
        <end position="178"/>
    </location>
</feature>
<dbReference type="PANTHER" id="PTHR30509">
    <property type="entry name" value="P-HYDROXYBENZOIC ACID EFFLUX PUMP SUBUNIT-RELATED"/>
    <property type="match status" value="1"/>
</dbReference>
<feature type="transmembrane region" description="Helical" evidence="7">
    <location>
        <begin position="105"/>
        <end position="123"/>
    </location>
</feature>
<evidence type="ECO:0000256" key="5">
    <source>
        <dbReference type="ARBA" id="ARBA00022989"/>
    </source>
</evidence>
<protein>
    <submittedName>
        <fullName evidence="8">Fusaric acid resistance protein</fullName>
    </submittedName>
</protein>
<dbReference type="AlphaFoldDB" id="A0A448BP23"/>
<keyword evidence="5 7" id="KW-1133">Transmembrane helix</keyword>
<evidence type="ECO:0000256" key="1">
    <source>
        <dbReference type="ARBA" id="ARBA00004651"/>
    </source>
</evidence>
<proteinExistence type="predicted"/>
<reference evidence="8 9" key="1">
    <citation type="submission" date="2018-12" db="EMBL/GenBank/DDBJ databases">
        <authorList>
            <consortium name="Pathogen Informatics"/>
        </authorList>
    </citation>
    <scope>NUCLEOTIDE SEQUENCE [LARGE SCALE GENOMIC DNA]</scope>
    <source>
        <strain evidence="8 9">NCTC10783</strain>
    </source>
</reference>
<dbReference type="Pfam" id="PF04632">
    <property type="entry name" value="FUSC"/>
    <property type="match status" value="1"/>
</dbReference>
<gene>
    <name evidence="8" type="primary">aaeB_3</name>
    <name evidence="8" type="ORF">NCTC10783_02945</name>
</gene>
<feature type="transmembrane region" description="Helical" evidence="7">
    <location>
        <begin position="130"/>
        <end position="150"/>
    </location>
</feature>
<name>A0A448BP23_PSEFL</name>
<dbReference type="GO" id="GO:0005886">
    <property type="term" value="C:plasma membrane"/>
    <property type="evidence" value="ECO:0007669"/>
    <property type="project" value="UniProtKB-SubCell"/>
</dbReference>
<dbReference type="Proteomes" id="UP000278078">
    <property type="component" value="Chromosome"/>
</dbReference>
<keyword evidence="3" id="KW-1003">Cell membrane</keyword>
<organism evidence="8 9">
    <name type="scientific">Pseudomonas fluorescens</name>
    <dbReference type="NCBI Taxonomy" id="294"/>
    <lineage>
        <taxon>Bacteria</taxon>
        <taxon>Pseudomonadati</taxon>
        <taxon>Pseudomonadota</taxon>
        <taxon>Gammaproteobacteria</taxon>
        <taxon>Pseudomonadales</taxon>
        <taxon>Pseudomonadaceae</taxon>
        <taxon>Pseudomonas</taxon>
    </lineage>
</organism>
<dbReference type="EMBL" id="LR134300">
    <property type="protein sequence ID" value="VEE47068.1"/>
    <property type="molecule type" value="Genomic_DNA"/>
</dbReference>
<comment type="subcellular location">
    <subcellularLocation>
        <location evidence="1">Cell membrane</location>
        <topology evidence="1">Multi-pass membrane protein</topology>
    </subcellularLocation>
</comment>
<feature type="transmembrane region" description="Helical" evidence="7">
    <location>
        <begin position="413"/>
        <end position="432"/>
    </location>
</feature>
<evidence type="ECO:0000313" key="9">
    <source>
        <dbReference type="Proteomes" id="UP000278078"/>
    </source>
</evidence>
<evidence type="ECO:0000313" key="8">
    <source>
        <dbReference type="EMBL" id="VEE47068.1"/>
    </source>
</evidence>
<feature type="transmembrane region" description="Helical" evidence="7">
    <location>
        <begin position="385"/>
        <end position="401"/>
    </location>
</feature>
<evidence type="ECO:0000256" key="4">
    <source>
        <dbReference type="ARBA" id="ARBA00022692"/>
    </source>
</evidence>
<dbReference type="GO" id="GO:0022857">
    <property type="term" value="F:transmembrane transporter activity"/>
    <property type="evidence" value="ECO:0007669"/>
    <property type="project" value="InterPro"/>
</dbReference>
<accession>A0A448BP23</accession>
<keyword evidence="4 7" id="KW-0812">Transmembrane</keyword>
<evidence type="ECO:0000256" key="7">
    <source>
        <dbReference type="SAM" id="Phobius"/>
    </source>
</evidence>
<keyword evidence="2" id="KW-0813">Transport</keyword>
<evidence type="ECO:0000256" key="6">
    <source>
        <dbReference type="ARBA" id="ARBA00023136"/>
    </source>
</evidence>
<dbReference type="InterPro" id="IPR006726">
    <property type="entry name" value="PHBA_efflux_AaeB/fusaric-R"/>
</dbReference>
<evidence type="ECO:0000256" key="2">
    <source>
        <dbReference type="ARBA" id="ARBA00022448"/>
    </source>
</evidence>
<feature type="transmembrane region" description="Helical" evidence="7">
    <location>
        <begin position="461"/>
        <end position="477"/>
    </location>
</feature>
<keyword evidence="6 7" id="KW-0472">Membrane</keyword>
<feature type="transmembrane region" description="Helical" evidence="7">
    <location>
        <begin position="489"/>
        <end position="512"/>
    </location>
</feature>
<dbReference type="PANTHER" id="PTHR30509:SF9">
    <property type="entry name" value="MULTIDRUG RESISTANCE PROTEIN MDTO"/>
    <property type="match status" value="1"/>
</dbReference>